<evidence type="ECO:0000313" key="1">
    <source>
        <dbReference type="EMBL" id="AJT61585.1"/>
    </source>
</evidence>
<name>A0A0D4DCK8_RHIML</name>
<dbReference type="EMBL" id="CP011000">
    <property type="protein sequence ID" value="AJT61585.1"/>
    <property type="molecule type" value="Genomic_DNA"/>
</dbReference>
<geneLocation type="plasmid" evidence="1">
    <name>pHRB800</name>
</geneLocation>
<reference evidence="1" key="1">
    <citation type="journal article" date="2015" name="Proc. Natl. Acad. Sci. U.S.A.">
        <title>Rhizobial peptidase HrrP cleaves host-encoded signaling peptides and mediates symbiotic compatibility.</title>
        <authorList>
            <person name="Price P.A."/>
            <person name="Tanner H.R."/>
            <person name="Dillon B.A."/>
            <person name="Shabab M."/>
            <person name="Walker G.C."/>
            <person name="Griffitts J.S."/>
        </authorList>
    </citation>
    <scope>NUCLEOTIDE SEQUENCE</scope>
    <source>
        <strain evidence="1">USDA1963</strain>
        <plasmid evidence="1">pHRB800</plasmid>
    </source>
</reference>
<sequence length="70" mass="7498">MVTGALLFSLANYIAQSGVSHTPVKLLIAPSPCLQCFRMQNPLDRRFENSSEVPGSGSHPDGDSLCSYAD</sequence>
<accession>A0A0D4DCK8</accession>
<protein>
    <submittedName>
        <fullName evidence="1">Uncharacterized protein</fullName>
    </submittedName>
</protein>
<keyword evidence="1" id="KW-0614">Plasmid</keyword>
<organism evidence="1">
    <name type="scientific">Rhizobium meliloti</name>
    <name type="common">Ensifer meliloti</name>
    <name type="synonym">Sinorhizobium meliloti</name>
    <dbReference type="NCBI Taxonomy" id="382"/>
    <lineage>
        <taxon>Bacteria</taxon>
        <taxon>Pseudomonadati</taxon>
        <taxon>Pseudomonadota</taxon>
        <taxon>Alphaproteobacteria</taxon>
        <taxon>Hyphomicrobiales</taxon>
        <taxon>Rhizobiaceae</taxon>
        <taxon>Sinorhizobium/Ensifer group</taxon>
        <taxon>Sinorhizobium</taxon>
    </lineage>
</organism>
<proteinExistence type="predicted"/>
<dbReference type="AlphaFoldDB" id="A0A0D4DCK8"/>